<gene>
    <name evidence="2" type="ORF">NS334_16295</name>
</gene>
<dbReference type="OrthoDB" id="7354434at2"/>
<dbReference type="Proteomes" id="UP000074310">
    <property type="component" value="Unassembled WGS sequence"/>
</dbReference>
<evidence type="ECO:0000259" key="1">
    <source>
        <dbReference type="PROSITE" id="PS51208"/>
    </source>
</evidence>
<dbReference type="Gene3D" id="2.40.128.130">
    <property type="entry name" value="Autotransporter beta-domain"/>
    <property type="match status" value="1"/>
</dbReference>
<comment type="caution">
    <text evidence="2">The sequence shown here is derived from an EMBL/GenBank/DDBJ whole genome shotgun (WGS) entry which is preliminary data.</text>
</comment>
<keyword evidence="3" id="KW-1185">Reference proteome</keyword>
<evidence type="ECO:0000313" key="2">
    <source>
        <dbReference type="EMBL" id="KTT68213.1"/>
    </source>
</evidence>
<dbReference type="AlphaFoldDB" id="A0A147HTK2"/>
<organism evidence="2 3">
    <name type="scientific">Sphingomonas endophytica</name>
    <dbReference type="NCBI Taxonomy" id="869719"/>
    <lineage>
        <taxon>Bacteria</taxon>
        <taxon>Pseudomonadati</taxon>
        <taxon>Pseudomonadota</taxon>
        <taxon>Alphaproteobacteria</taxon>
        <taxon>Sphingomonadales</taxon>
        <taxon>Sphingomonadaceae</taxon>
        <taxon>Sphingomonas</taxon>
    </lineage>
</organism>
<proteinExistence type="predicted"/>
<reference evidence="2 3" key="1">
    <citation type="journal article" date="2016" name="Front. Microbiol.">
        <title>Genomic Resource of Rice Seed Associated Bacteria.</title>
        <authorList>
            <person name="Midha S."/>
            <person name="Bansal K."/>
            <person name="Sharma S."/>
            <person name="Kumar N."/>
            <person name="Patil P.P."/>
            <person name="Chaudhry V."/>
            <person name="Patil P.B."/>
        </authorList>
    </citation>
    <scope>NUCLEOTIDE SEQUENCE [LARGE SCALE GENOMIC DNA]</scope>
    <source>
        <strain evidence="2 3">NS334</strain>
    </source>
</reference>
<feature type="domain" description="Autotransporter" evidence="1">
    <location>
        <begin position="83"/>
        <end position="178"/>
    </location>
</feature>
<dbReference type="NCBIfam" id="TIGR01414">
    <property type="entry name" value="autotrans_barl"/>
    <property type="match status" value="1"/>
</dbReference>
<name>A0A147HTK2_9SPHN</name>
<sequence>ASVGAAVDGFRGAAGVRDTSGKGTFTAGLMALSTAQLGRTLSQSSGEIYADAMDTVVQGSRQTRTSVSDHLLNAAISGTAGTDAPVSQRLWGTIAGASQQIDGDGFGQGYRSTGTTMTIGIDTPVSDHATIGGGVSYTRSNASASGLGQGRMNSYQLLAYAQWQGSGIYANGILSSGV</sequence>
<dbReference type="InterPro" id="IPR006315">
    <property type="entry name" value="OM_autotransptr_brl_dom"/>
</dbReference>
<feature type="non-terminal residue" evidence="2">
    <location>
        <position position="178"/>
    </location>
</feature>
<evidence type="ECO:0000313" key="3">
    <source>
        <dbReference type="Proteomes" id="UP000074310"/>
    </source>
</evidence>
<dbReference type="Pfam" id="PF03797">
    <property type="entry name" value="Autotransporter"/>
    <property type="match status" value="1"/>
</dbReference>
<dbReference type="PROSITE" id="PS51208">
    <property type="entry name" value="AUTOTRANSPORTER"/>
    <property type="match status" value="1"/>
</dbReference>
<protein>
    <recommendedName>
        <fullName evidence="1">Autotransporter domain-containing protein</fullName>
    </recommendedName>
</protein>
<feature type="non-terminal residue" evidence="2">
    <location>
        <position position="1"/>
    </location>
</feature>
<dbReference type="RefSeq" id="WP_153002787.1">
    <property type="nucleotide sequence ID" value="NZ_LDTB01000120.1"/>
</dbReference>
<accession>A0A147HTK2</accession>
<dbReference type="GO" id="GO:0019867">
    <property type="term" value="C:outer membrane"/>
    <property type="evidence" value="ECO:0007669"/>
    <property type="project" value="InterPro"/>
</dbReference>
<dbReference type="InterPro" id="IPR036709">
    <property type="entry name" value="Autotransporte_beta_dom_sf"/>
</dbReference>
<dbReference type="SUPFAM" id="SSF103515">
    <property type="entry name" value="Autotransporter"/>
    <property type="match status" value="1"/>
</dbReference>
<dbReference type="InterPro" id="IPR005546">
    <property type="entry name" value="Autotransporte_beta"/>
</dbReference>
<dbReference type="EMBL" id="LDTB01000120">
    <property type="protein sequence ID" value="KTT68213.1"/>
    <property type="molecule type" value="Genomic_DNA"/>
</dbReference>